<keyword evidence="2" id="KW-1185">Reference proteome</keyword>
<dbReference type="Proteomes" id="UP000054018">
    <property type="component" value="Unassembled WGS sequence"/>
</dbReference>
<dbReference type="HOGENOM" id="CLU_2427898_0_0_1"/>
<name>A0A0C9YSJ9_9AGAM</name>
<reference evidence="1 2" key="1">
    <citation type="submission" date="2014-04" db="EMBL/GenBank/DDBJ databases">
        <authorList>
            <consortium name="DOE Joint Genome Institute"/>
            <person name="Kuo A."/>
            <person name="Kohler A."/>
            <person name="Costa M.D."/>
            <person name="Nagy L.G."/>
            <person name="Floudas D."/>
            <person name="Copeland A."/>
            <person name="Barry K.W."/>
            <person name="Cichocki N."/>
            <person name="Veneault-Fourrey C."/>
            <person name="LaButti K."/>
            <person name="Lindquist E.A."/>
            <person name="Lipzen A."/>
            <person name="Lundell T."/>
            <person name="Morin E."/>
            <person name="Murat C."/>
            <person name="Sun H."/>
            <person name="Tunlid A."/>
            <person name="Henrissat B."/>
            <person name="Grigoriev I.V."/>
            <person name="Hibbett D.S."/>
            <person name="Martin F."/>
            <person name="Nordberg H.P."/>
            <person name="Cantor M.N."/>
            <person name="Hua S.X."/>
        </authorList>
    </citation>
    <scope>NUCLEOTIDE SEQUENCE [LARGE SCALE GENOMIC DNA]</scope>
    <source>
        <strain evidence="1 2">441</strain>
    </source>
</reference>
<protein>
    <submittedName>
        <fullName evidence="1">Uncharacterized protein</fullName>
    </submittedName>
</protein>
<dbReference type="EMBL" id="KN834358">
    <property type="protein sequence ID" value="KIK10928.1"/>
    <property type="molecule type" value="Genomic_DNA"/>
</dbReference>
<sequence length="91" mass="9787">MLSPHAHHHPSPPRSAFVSSLTNTLGIVTLQTTGYIHILDDDTRTKVKQEVLVTLASLLSPARGFSTQVVAPIASIDPHMMGVKCGPFDTQ</sequence>
<accession>A0A0C9YSJ9</accession>
<dbReference type="AlphaFoldDB" id="A0A0C9YSJ9"/>
<dbReference type="OrthoDB" id="10559100at2759"/>
<evidence type="ECO:0000313" key="2">
    <source>
        <dbReference type="Proteomes" id="UP000054018"/>
    </source>
</evidence>
<organism evidence="1 2">
    <name type="scientific">Pisolithus microcarpus 441</name>
    <dbReference type="NCBI Taxonomy" id="765257"/>
    <lineage>
        <taxon>Eukaryota</taxon>
        <taxon>Fungi</taxon>
        <taxon>Dikarya</taxon>
        <taxon>Basidiomycota</taxon>
        <taxon>Agaricomycotina</taxon>
        <taxon>Agaricomycetes</taxon>
        <taxon>Agaricomycetidae</taxon>
        <taxon>Boletales</taxon>
        <taxon>Sclerodermatineae</taxon>
        <taxon>Pisolithaceae</taxon>
        <taxon>Pisolithus</taxon>
    </lineage>
</organism>
<reference evidence="2" key="2">
    <citation type="submission" date="2015-01" db="EMBL/GenBank/DDBJ databases">
        <title>Evolutionary Origins and Diversification of the Mycorrhizal Mutualists.</title>
        <authorList>
            <consortium name="DOE Joint Genome Institute"/>
            <consortium name="Mycorrhizal Genomics Consortium"/>
            <person name="Kohler A."/>
            <person name="Kuo A."/>
            <person name="Nagy L.G."/>
            <person name="Floudas D."/>
            <person name="Copeland A."/>
            <person name="Barry K.W."/>
            <person name="Cichocki N."/>
            <person name="Veneault-Fourrey C."/>
            <person name="LaButti K."/>
            <person name="Lindquist E.A."/>
            <person name="Lipzen A."/>
            <person name="Lundell T."/>
            <person name="Morin E."/>
            <person name="Murat C."/>
            <person name="Riley R."/>
            <person name="Ohm R."/>
            <person name="Sun H."/>
            <person name="Tunlid A."/>
            <person name="Henrissat B."/>
            <person name="Grigoriev I.V."/>
            <person name="Hibbett D.S."/>
            <person name="Martin F."/>
        </authorList>
    </citation>
    <scope>NUCLEOTIDE SEQUENCE [LARGE SCALE GENOMIC DNA]</scope>
    <source>
        <strain evidence="2">441</strain>
    </source>
</reference>
<gene>
    <name evidence="1" type="ORF">PISMIDRAFT_19948</name>
</gene>
<proteinExistence type="predicted"/>
<evidence type="ECO:0000313" key="1">
    <source>
        <dbReference type="EMBL" id="KIK10928.1"/>
    </source>
</evidence>